<dbReference type="AlphaFoldDB" id="A0A410GE53"/>
<keyword evidence="6" id="KW-0489">Methyltransferase</keyword>
<evidence type="ECO:0000313" key="6">
    <source>
        <dbReference type="EMBL" id="QAA94568.1"/>
    </source>
</evidence>
<proteinExistence type="predicted"/>
<keyword evidence="7" id="KW-1185">Reference proteome</keyword>
<dbReference type="InterPro" id="IPR036704">
    <property type="entry name" value="RraA/RraA-like_sf"/>
</dbReference>
<reference evidence="6 7" key="1">
    <citation type="submission" date="2017-08" db="EMBL/GenBank/DDBJ databases">
        <authorList>
            <person name="Park S.-J."/>
            <person name="Kim H."/>
        </authorList>
    </citation>
    <scope>NUCLEOTIDE SEQUENCE [LARGE SCALE GENOMIC DNA]</scope>
    <source>
        <strain evidence="7">ye3</strain>
    </source>
</reference>
<keyword evidence="5" id="KW-0479">Metal-binding</keyword>
<dbReference type="GO" id="GO:0008168">
    <property type="term" value="F:methyltransferase activity"/>
    <property type="evidence" value="ECO:0007669"/>
    <property type="project" value="UniProtKB-KW"/>
</dbReference>
<organism evidence="6 7">
    <name type="scientific">Pollutimonas thiosulfatoxidans</name>
    <dbReference type="NCBI Taxonomy" id="2028345"/>
    <lineage>
        <taxon>Bacteria</taxon>
        <taxon>Pseudomonadati</taxon>
        <taxon>Pseudomonadota</taxon>
        <taxon>Betaproteobacteria</taxon>
        <taxon>Burkholderiales</taxon>
        <taxon>Alcaligenaceae</taxon>
        <taxon>Pollutimonas</taxon>
    </lineage>
</organism>
<sequence>MEKKLTGKIAPDRIRLMETPRPPRGLVERFQALGDATGIVSDVMDSLGITGIVGASLLKPTIAGTCIVGPALTVRNTVQREHPYETAKAKVNKMAEFEAHNLAQEGDIVVIQGVAGVSNMGGISSQTGKRQGEAGAIVSGGIRDVAHSRSVNYPVWASEITPVTGKSRIETVEINGDIEIAGVRISAGDIVVADDTGVCFIPRARAEEVLALAERKHELEVIKCAALDSGTSVADLPTNA</sequence>
<comment type="cofactor">
    <cofactor evidence="1">
        <name>a divalent metal cation</name>
        <dbReference type="ChEBI" id="CHEBI:60240"/>
    </cofactor>
</comment>
<accession>A0A410GE53</accession>
<feature type="binding site" evidence="5">
    <location>
        <position position="143"/>
    </location>
    <ligand>
        <name>substrate</name>
    </ligand>
</feature>
<dbReference type="GO" id="GO:0046872">
    <property type="term" value="F:metal ion binding"/>
    <property type="evidence" value="ECO:0007669"/>
    <property type="project" value="UniProtKB-KW"/>
</dbReference>
<dbReference type="EMBL" id="CP022987">
    <property type="protein sequence ID" value="QAA94568.1"/>
    <property type="molecule type" value="Genomic_DNA"/>
</dbReference>
<keyword evidence="5" id="KW-0460">Magnesium</keyword>
<evidence type="ECO:0000256" key="4">
    <source>
        <dbReference type="ARBA" id="ARBA00030169"/>
    </source>
</evidence>
<keyword evidence="6" id="KW-0808">Transferase</keyword>
<comment type="cofactor">
    <cofactor evidence="5">
        <name>Mg(2+)</name>
        <dbReference type="ChEBI" id="CHEBI:18420"/>
    </cofactor>
</comment>
<dbReference type="KEGG" id="pus:CKA81_12560"/>
<dbReference type="InterPro" id="IPR005493">
    <property type="entry name" value="RraA/RraA-like"/>
</dbReference>
<dbReference type="Gene3D" id="3.50.30.40">
    <property type="entry name" value="Ribonuclease E inhibitor RraA/RraA-like"/>
    <property type="match status" value="1"/>
</dbReference>
<protein>
    <recommendedName>
        <fullName evidence="2">Putative 4-hydroxy-4-methyl-2-oxoglutarate aldolase</fullName>
    </recommendedName>
    <alternativeName>
        <fullName evidence="3">Regulator of ribonuclease activity homolog</fullName>
    </alternativeName>
    <alternativeName>
        <fullName evidence="4">RraA-like protein</fullName>
    </alternativeName>
</protein>
<dbReference type="SUPFAM" id="SSF89562">
    <property type="entry name" value="RraA-like"/>
    <property type="match status" value="1"/>
</dbReference>
<evidence type="ECO:0000256" key="2">
    <source>
        <dbReference type="ARBA" id="ARBA00016549"/>
    </source>
</evidence>
<dbReference type="CDD" id="cd16841">
    <property type="entry name" value="RraA_family"/>
    <property type="match status" value="1"/>
</dbReference>
<dbReference type="PANTHER" id="PTHR33254:SF4">
    <property type="entry name" value="4-HYDROXY-4-METHYL-2-OXOGLUTARATE ALDOLASE 3-RELATED"/>
    <property type="match status" value="1"/>
</dbReference>
<evidence type="ECO:0000256" key="1">
    <source>
        <dbReference type="ARBA" id="ARBA00001968"/>
    </source>
</evidence>
<name>A0A410GE53_9BURK</name>
<gene>
    <name evidence="6" type="ORF">CKA81_12560</name>
</gene>
<evidence type="ECO:0000313" key="7">
    <source>
        <dbReference type="Proteomes" id="UP000283474"/>
    </source>
</evidence>
<dbReference type="Proteomes" id="UP000283474">
    <property type="component" value="Chromosome"/>
</dbReference>
<dbReference type="Pfam" id="PF03737">
    <property type="entry name" value="RraA-like"/>
    <property type="match status" value="1"/>
</dbReference>
<evidence type="ECO:0000256" key="5">
    <source>
        <dbReference type="PIRSR" id="PIRSR605493-1"/>
    </source>
</evidence>
<feature type="binding site" evidence="5">
    <location>
        <position position="144"/>
    </location>
    <ligand>
        <name>Mg(2+)</name>
        <dbReference type="ChEBI" id="CHEBI:18420"/>
    </ligand>
</feature>
<dbReference type="OrthoDB" id="8969658at2"/>
<dbReference type="PANTHER" id="PTHR33254">
    <property type="entry name" value="4-HYDROXY-4-METHYL-2-OXOGLUTARATE ALDOLASE 3-RELATED"/>
    <property type="match status" value="1"/>
</dbReference>
<dbReference type="GO" id="GO:0032259">
    <property type="term" value="P:methylation"/>
    <property type="evidence" value="ECO:0007669"/>
    <property type="project" value="UniProtKB-KW"/>
</dbReference>
<evidence type="ECO:0000256" key="3">
    <source>
        <dbReference type="ARBA" id="ARBA00029596"/>
    </source>
</evidence>
<dbReference type="RefSeq" id="WP_128355566.1">
    <property type="nucleotide sequence ID" value="NZ_CP022987.1"/>
</dbReference>